<dbReference type="PANTHER" id="PTHR30003:SF0">
    <property type="entry name" value="GLYCOLATE PERMEASE GLCA-RELATED"/>
    <property type="match status" value="1"/>
</dbReference>
<proteinExistence type="inferred from homology"/>
<feature type="transmembrane region" description="Helical" evidence="8">
    <location>
        <begin position="262"/>
        <end position="285"/>
    </location>
</feature>
<feature type="transmembrane region" description="Helical" evidence="8">
    <location>
        <begin position="233"/>
        <end position="250"/>
    </location>
</feature>
<feature type="transmembrane region" description="Helical" evidence="8">
    <location>
        <begin position="331"/>
        <end position="350"/>
    </location>
</feature>
<feature type="transmembrane region" description="Helical" evidence="8">
    <location>
        <begin position="465"/>
        <end position="484"/>
    </location>
</feature>
<evidence type="ECO:0000256" key="7">
    <source>
        <dbReference type="ARBA" id="ARBA00023136"/>
    </source>
</evidence>
<evidence type="ECO:0000256" key="2">
    <source>
        <dbReference type="ARBA" id="ARBA00010100"/>
    </source>
</evidence>
<comment type="subcellular location">
    <subcellularLocation>
        <location evidence="1 8">Cell membrane</location>
        <topology evidence="1 8">Multi-pass membrane protein</topology>
    </subcellularLocation>
</comment>
<keyword evidence="7 8" id="KW-0472">Membrane</keyword>
<dbReference type="InterPro" id="IPR003804">
    <property type="entry name" value="Lactate_perm"/>
</dbReference>
<feature type="transmembrane region" description="Helical" evidence="8">
    <location>
        <begin position="356"/>
        <end position="382"/>
    </location>
</feature>
<evidence type="ECO:0000256" key="6">
    <source>
        <dbReference type="ARBA" id="ARBA00022989"/>
    </source>
</evidence>
<evidence type="ECO:0000256" key="5">
    <source>
        <dbReference type="ARBA" id="ARBA00022692"/>
    </source>
</evidence>
<feature type="transmembrane region" description="Helical" evidence="8">
    <location>
        <begin position="142"/>
        <end position="163"/>
    </location>
</feature>
<dbReference type="OrthoDB" id="9761056at2"/>
<organism evidence="9 10">
    <name type="scientific">Tessaracoccus antarcticus</name>
    <dbReference type="NCBI Taxonomy" id="2479848"/>
    <lineage>
        <taxon>Bacteria</taxon>
        <taxon>Bacillati</taxon>
        <taxon>Actinomycetota</taxon>
        <taxon>Actinomycetes</taxon>
        <taxon>Propionibacteriales</taxon>
        <taxon>Propionibacteriaceae</taxon>
        <taxon>Tessaracoccus</taxon>
    </lineage>
</organism>
<dbReference type="GO" id="GO:0015295">
    <property type="term" value="F:solute:proton symporter activity"/>
    <property type="evidence" value="ECO:0007669"/>
    <property type="project" value="TreeGrafter"/>
</dbReference>
<gene>
    <name evidence="9" type="ORF">EAX62_01375</name>
</gene>
<evidence type="ECO:0000256" key="3">
    <source>
        <dbReference type="ARBA" id="ARBA00022448"/>
    </source>
</evidence>
<dbReference type="GO" id="GO:0015129">
    <property type="term" value="F:lactate transmembrane transporter activity"/>
    <property type="evidence" value="ECO:0007669"/>
    <property type="project" value="UniProtKB-UniRule"/>
</dbReference>
<reference evidence="9 10" key="1">
    <citation type="submission" date="2018-10" db="EMBL/GenBank/DDBJ databases">
        <title>Tessaracoccus antarcticuss sp. nov., isolated from sediment.</title>
        <authorList>
            <person name="Zhou L.Y."/>
            <person name="Du Z.J."/>
        </authorList>
    </citation>
    <scope>NUCLEOTIDE SEQUENCE [LARGE SCALE GENOMIC DNA]</scope>
    <source>
        <strain evidence="9 10">JDX10</strain>
    </source>
</reference>
<feature type="transmembrane region" description="Helical" evidence="8">
    <location>
        <begin position="291"/>
        <end position="310"/>
    </location>
</feature>
<protein>
    <recommendedName>
        <fullName evidence="8">L-lactate permease</fullName>
    </recommendedName>
</protein>
<evidence type="ECO:0000313" key="10">
    <source>
        <dbReference type="Proteomes" id="UP000275256"/>
    </source>
</evidence>
<keyword evidence="4 8" id="KW-1003">Cell membrane</keyword>
<evidence type="ECO:0000256" key="1">
    <source>
        <dbReference type="ARBA" id="ARBA00004651"/>
    </source>
</evidence>
<feature type="transmembrane region" description="Helical" evidence="8">
    <location>
        <begin position="100"/>
        <end position="130"/>
    </location>
</feature>
<comment type="function">
    <text evidence="8">Uptake of L-lactate across the membrane. Can also transport D-lactate and glycolate.</text>
</comment>
<keyword evidence="10" id="KW-1185">Reference proteome</keyword>
<dbReference type="RefSeq" id="WP_121899889.1">
    <property type="nucleotide sequence ID" value="NZ_REFW01000001.1"/>
</dbReference>
<dbReference type="Pfam" id="PF02652">
    <property type="entry name" value="Lactate_perm"/>
    <property type="match status" value="1"/>
</dbReference>
<dbReference type="PANTHER" id="PTHR30003">
    <property type="entry name" value="L-LACTATE PERMEASE"/>
    <property type="match status" value="1"/>
</dbReference>
<evidence type="ECO:0000256" key="8">
    <source>
        <dbReference type="RuleBase" id="RU365092"/>
    </source>
</evidence>
<feature type="transmembrane region" description="Helical" evidence="8">
    <location>
        <begin position="175"/>
        <end position="197"/>
    </location>
</feature>
<accession>A0A3M0G8H4</accession>
<keyword evidence="6 8" id="KW-1133">Transmembrane helix</keyword>
<comment type="similarity">
    <text evidence="2 8">Belongs to the lactate permease family.</text>
</comment>
<evidence type="ECO:0000313" key="9">
    <source>
        <dbReference type="EMBL" id="RMB61341.1"/>
    </source>
</evidence>
<dbReference type="EMBL" id="REFW01000001">
    <property type="protein sequence ID" value="RMB61341.1"/>
    <property type="molecule type" value="Genomic_DNA"/>
</dbReference>
<feature type="transmembrane region" description="Helical" evidence="8">
    <location>
        <begin position="209"/>
        <end position="227"/>
    </location>
</feature>
<evidence type="ECO:0000256" key="4">
    <source>
        <dbReference type="ARBA" id="ARBA00022475"/>
    </source>
</evidence>
<keyword evidence="3 8" id="KW-0813">Transport</keyword>
<feature type="transmembrane region" description="Helical" evidence="8">
    <location>
        <begin position="59"/>
        <end position="80"/>
    </location>
</feature>
<comment type="caution">
    <text evidence="9">The sequence shown here is derived from an EMBL/GenBank/DDBJ whole genome shotgun (WGS) entry which is preliminary data.</text>
</comment>
<name>A0A3M0G8H4_9ACTN</name>
<dbReference type="GO" id="GO:0005886">
    <property type="term" value="C:plasma membrane"/>
    <property type="evidence" value="ECO:0007669"/>
    <property type="project" value="UniProtKB-SubCell"/>
</dbReference>
<keyword evidence="5 8" id="KW-0812">Transmembrane</keyword>
<sequence>MSLLLAALPIVAVVLLMILKIPTLRVVLITLALTAVLSLLWFPILMADFVKLGPALGETILIVVVIVIGGTSLAELLTATGAQARIAEWLQQSAHNQGRAILIVGLGVAPFAETIIGWGLGLIVSVPLLIRIGLSVRQSATIGLLGILLGPWGSLAPAVLIMAELGDVSFHTLGLWIAVLSLPLIVIMSVAILVVGVGRREARAHVGEAAVAVITMWLVILGVSWLLGPPLAGVSGAVAAIVSLLLMGRLKHGQPIRMDGTVLRALSPYVFLGAGLLLSAVIVRLLDIGKIGEVLSGPAFWLTVTVFVAPRLLGAERRIVSTARREGWRRAVPVALTTTLFVAFGGVLSLNGMSAVLAGAVAGLGSGFAIATPLISALAGYVTGSNSASAAMLAPGLSDAATGLGMDPAQVLAVVMIAASSAVMVNPPRLALAVSLAQSSPGPTGAAGHVEVDVATTSEVMKTVVMANGVLLLALMGLFFTVIMT</sequence>
<feature type="transmembrane region" description="Helical" evidence="8">
    <location>
        <begin position="26"/>
        <end position="47"/>
    </location>
</feature>
<dbReference type="AlphaFoldDB" id="A0A3M0G8H4"/>
<dbReference type="Proteomes" id="UP000275256">
    <property type="component" value="Unassembled WGS sequence"/>
</dbReference>